<dbReference type="KEGG" id="gtt:GUITHDRAFT_105473"/>
<evidence type="ECO:0000256" key="5">
    <source>
        <dbReference type="SAM" id="MobiDB-lite"/>
    </source>
</evidence>
<organism evidence="8">
    <name type="scientific">Guillardia theta (strain CCMP2712)</name>
    <name type="common">Cryptophyte</name>
    <dbReference type="NCBI Taxonomy" id="905079"/>
    <lineage>
        <taxon>Eukaryota</taxon>
        <taxon>Cryptophyceae</taxon>
        <taxon>Pyrenomonadales</taxon>
        <taxon>Geminigeraceae</taxon>
        <taxon>Guillardia</taxon>
    </lineage>
</organism>
<reference evidence="9" key="3">
    <citation type="submission" date="2015-06" db="UniProtKB">
        <authorList>
            <consortium name="EnsemblProtists"/>
        </authorList>
    </citation>
    <scope>IDENTIFICATION</scope>
</reference>
<dbReference type="GO" id="GO:0008270">
    <property type="term" value="F:zinc ion binding"/>
    <property type="evidence" value="ECO:0007669"/>
    <property type="project" value="UniProtKB-KW"/>
</dbReference>
<dbReference type="RefSeq" id="XP_005835829.1">
    <property type="nucleotide sequence ID" value="XM_005835772.1"/>
</dbReference>
<dbReference type="EMBL" id="JH992984">
    <property type="protein sequence ID" value="EKX48849.1"/>
    <property type="molecule type" value="Genomic_DNA"/>
</dbReference>
<name>L1JL31_GUITC</name>
<proteinExistence type="predicted"/>
<dbReference type="SUPFAM" id="SSF57903">
    <property type="entry name" value="FYVE/PHD zinc finger"/>
    <property type="match status" value="1"/>
</dbReference>
<evidence type="ECO:0000256" key="1">
    <source>
        <dbReference type="ARBA" id="ARBA00022723"/>
    </source>
</evidence>
<evidence type="ECO:0000313" key="10">
    <source>
        <dbReference type="Proteomes" id="UP000011087"/>
    </source>
</evidence>
<evidence type="ECO:0000259" key="7">
    <source>
        <dbReference type="PROSITE" id="PS50089"/>
    </source>
</evidence>
<dbReference type="InterPro" id="IPR019787">
    <property type="entry name" value="Znf_PHD-finger"/>
</dbReference>
<evidence type="ECO:0000259" key="6">
    <source>
        <dbReference type="PROSITE" id="PS50016"/>
    </source>
</evidence>
<keyword evidence="2 4" id="KW-0863">Zinc-finger</keyword>
<evidence type="ECO:0008006" key="11">
    <source>
        <dbReference type="Google" id="ProtNLM"/>
    </source>
</evidence>
<keyword evidence="3" id="KW-0862">Zinc</keyword>
<dbReference type="EnsemblProtists" id="EKX48849">
    <property type="protein sequence ID" value="EKX48849"/>
    <property type="gene ID" value="GUITHDRAFT_105473"/>
</dbReference>
<dbReference type="HOGENOM" id="CLU_710682_0_0_1"/>
<feature type="compositionally biased region" description="Basic and acidic residues" evidence="5">
    <location>
        <begin position="65"/>
        <end position="81"/>
    </location>
</feature>
<accession>L1JL31</accession>
<dbReference type="Proteomes" id="UP000011087">
    <property type="component" value="Unassembled WGS sequence"/>
</dbReference>
<dbReference type="SMART" id="SM00249">
    <property type="entry name" value="PHD"/>
    <property type="match status" value="1"/>
</dbReference>
<dbReference type="AlphaFoldDB" id="L1JL31"/>
<sequence>MTIQDDNAAQALIQLFSGEGLKTTKGSRAGRKGGKPQNEAMLQPSVRRGGRKRKPSSRLDGFSNSDHEACPSHMKDPRVKRGKVDEVTAMERKRSSDAQGTARITERKNSITDCESDNSTCAYLKKSSAMDQKTSSRRASPISQASTPLVSPMPSPVESASSNKYCHFCQHVKVKRSTSMLSCSQCDRRYCEYCLRVHLNEIWERSESWSCPRCRCKCCCNSVSCTKLHRHCKAYRYRLLRAKQAELRATSSPRDVAVQRSKKEEGADEQQSSQDPRGWLELQAVVSSVLEETGKKVHHANFVTPNVKVEDRGCKAGAASNGSLENGTEPRGDISVNSVSMLLCSDEHSNRSVPEPKFGTQMHKLSFPKDLAVSNCVATKHSISSLLTV</sequence>
<feature type="domain" description="PHD-type" evidence="6">
    <location>
        <begin position="163"/>
        <end position="217"/>
    </location>
</feature>
<dbReference type="Gene3D" id="3.30.40.10">
    <property type="entry name" value="Zinc/RING finger domain, C3HC4 (zinc finger)"/>
    <property type="match status" value="1"/>
</dbReference>
<evidence type="ECO:0000256" key="4">
    <source>
        <dbReference type="PROSITE-ProRule" id="PRU00175"/>
    </source>
</evidence>
<dbReference type="InterPro" id="IPR001965">
    <property type="entry name" value="Znf_PHD"/>
</dbReference>
<dbReference type="InterPro" id="IPR001841">
    <property type="entry name" value="Znf_RING"/>
</dbReference>
<feature type="compositionally biased region" description="Polar residues" evidence="5">
    <location>
        <begin position="129"/>
        <end position="149"/>
    </location>
</feature>
<reference evidence="8 10" key="1">
    <citation type="journal article" date="2012" name="Nature">
        <title>Algal genomes reveal evolutionary mosaicism and the fate of nucleomorphs.</title>
        <authorList>
            <consortium name="DOE Joint Genome Institute"/>
            <person name="Curtis B.A."/>
            <person name="Tanifuji G."/>
            <person name="Burki F."/>
            <person name="Gruber A."/>
            <person name="Irimia M."/>
            <person name="Maruyama S."/>
            <person name="Arias M.C."/>
            <person name="Ball S.G."/>
            <person name="Gile G.H."/>
            <person name="Hirakawa Y."/>
            <person name="Hopkins J.F."/>
            <person name="Kuo A."/>
            <person name="Rensing S.A."/>
            <person name="Schmutz J."/>
            <person name="Symeonidi A."/>
            <person name="Elias M."/>
            <person name="Eveleigh R.J."/>
            <person name="Herman E.K."/>
            <person name="Klute M.J."/>
            <person name="Nakayama T."/>
            <person name="Obornik M."/>
            <person name="Reyes-Prieto A."/>
            <person name="Armbrust E.V."/>
            <person name="Aves S.J."/>
            <person name="Beiko R.G."/>
            <person name="Coutinho P."/>
            <person name="Dacks J.B."/>
            <person name="Durnford D.G."/>
            <person name="Fast N.M."/>
            <person name="Green B.R."/>
            <person name="Grisdale C.J."/>
            <person name="Hempel F."/>
            <person name="Henrissat B."/>
            <person name="Hoppner M.P."/>
            <person name="Ishida K."/>
            <person name="Kim E."/>
            <person name="Koreny L."/>
            <person name="Kroth P.G."/>
            <person name="Liu Y."/>
            <person name="Malik S.B."/>
            <person name="Maier U.G."/>
            <person name="McRose D."/>
            <person name="Mock T."/>
            <person name="Neilson J.A."/>
            <person name="Onodera N.T."/>
            <person name="Poole A.M."/>
            <person name="Pritham E.J."/>
            <person name="Richards T.A."/>
            <person name="Rocap G."/>
            <person name="Roy S.W."/>
            <person name="Sarai C."/>
            <person name="Schaack S."/>
            <person name="Shirato S."/>
            <person name="Slamovits C.H."/>
            <person name="Spencer D.F."/>
            <person name="Suzuki S."/>
            <person name="Worden A.Z."/>
            <person name="Zauner S."/>
            <person name="Barry K."/>
            <person name="Bell C."/>
            <person name="Bharti A.K."/>
            <person name="Crow J.A."/>
            <person name="Grimwood J."/>
            <person name="Kramer R."/>
            <person name="Lindquist E."/>
            <person name="Lucas S."/>
            <person name="Salamov A."/>
            <person name="McFadden G.I."/>
            <person name="Lane C.E."/>
            <person name="Keeling P.J."/>
            <person name="Gray M.W."/>
            <person name="Grigoriev I.V."/>
            <person name="Archibald J.M."/>
        </authorList>
    </citation>
    <scope>NUCLEOTIDE SEQUENCE</scope>
    <source>
        <strain evidence="8 10">CCMP2712</strain>
    </source>
</reference>
<dbReference type="PROSITE" id="PS50089">
    <property type="entry name" value="ZF_RING_2"/>
    <property type="match status" value="1"/>
</dbReference>
<evidence type="ECO:0000256" key="3">
    <source>
        <dbReference type="ARBA" id="ARBA00022833"/>
    </source>
</evidence>
<keyword evidence="10" id="KW-1185">Reference proteome</keyword>
<reference evidence="10" key="2">
    <citation type="submission" date="2012-11" db="EMBL/GenBank/DDBJ databases">
        <authorList>
            <person name="Kuo A."/>
            <person name="Curtis B.A."/>
            <person name="Tanifuji G."/>
            <person name="Burki F."/>
            <person name="Gruber A."/>
            <person name="Irimia M."/>
            <person name="Maruyama S."/>
            <person name="Arias M.C."/>
            <person name="Ball S.G."/>
            <person name="Gile G.H."/>
            <person name="Hirakawa Y."/>
            <person name="Hopkins J.F."/>
            <person name="Rensing S.A."/>
            <person name="Schmutz J."/>
            <person name="Symeonidi A."/>
            <person name="Elias M."/>
            <person name="Eveleigh R.J."/>
            <person name="Herman E.K."/>
            <person name="Klute M.J."/>
            <person name="Nakayama T."/>
            <person name="Obornik M."/>
            <person name="Reyes-Prieto A."/>
            <person name="Armbrust E.V."/>
            <person name="Aves S.J."/>
            <person name="Beiko R.G."/>
            <person name="Coutinho P."/>
            <person name="Dacks J.B."/>
            <person name="Durnford D.G."/>
            <person name="Fast N.M."/>
            <person name="Green B.R."/>
            <person name="Grisdale C."/>
            <person name="Hempe F."/>
            <person name="Henrissat B."/>
            <person name="Hoppner M.P."/>
            <person name="Ishida K.-I."/>
            <person name="Kim E."/>
            <person name="Koreny L."/>
            <person name="Kroth P.G."/>
            <person name="Liu Y."/>
            <person name="Malik S.-B."/>
            <person name="Maier U.G."/>
            <person name="McRose D."/>
            <person name="Mock T."/>
            <person name="Neilson J.A."/>
            <person name="Onodera N.T."/>
            <person name="Poole A.M."/>
            <person name="Pritham E.J."/>
            <person name="Richards T.A."/>
            <person name="Rocap G."/>
            <person name="Roy S.W."/>
            <person name="Sarai C."/>
            <person name="Schaack S."/>
            <person name="Shirato S."/>
            <person name="Slamovits C.H."/>
            <person name="Spencer D.F."/>
            <person name="Suzuki S."/>
            <person name="Worden A.Z."/>
            <person name="Zauner S."/>
            <person name="Barry K."/>
            <person name="Bell C."/>
            <person name="Bharti A.K."/>
            <person name="Crow J.A."/>
            <person name="Grimwood J."/>
            <person name="Kramer R."/>
            <person name="Lindquist E."/>
            <person name="Lucas S."/>
            <person name="Salamov A."/>
            <person name="McFadden G.I."/>
            <person name="Lane C.E."/>
            <person name="Keeling P.J."/>
            <person name="Gray M.W."/>
            <person name="Grigoriev I.V."/>
            <person name="Archibald J.M."/>
        </authorList>
    </citation>
    <scope>NUCLEOTIDE SEQUENCE</scope>
    <source>
        <strain evidence="10">CCMP2712</strain>
    </source>
</reference>
<dbReference type="GeneID" id="17305411"/>
<dbReference type="InterPro" id="IPR013083">
    <property type="entry name" value="Znf_RING/FYVE/PHD"/>
</dbReference>
<feature type="region of interest" description="Disordered" evidence="5">
    <location>
        <begin position="128"/>
        <end position="155"/>
    </location>
</feature>
<feature type="region of interest" description="Disordered" evidence="5">
    <location>
        <begin position="18"/>
        <end position="81"/>
    </location>
</feature>
<dbReference type="PROSITE" id="PS50016">
    <property type="entry name" value="ZF_PHD_2"/>
    <property type="match status" value="1"/>
</dbReference>
<protein>
    <recommendedName>
        <fullName evidence="11">RING-type domain-containing protein</fullName>
    </recommendedName>
</protein>
<evidence type="ECO:0000313" key="9">
    <source>
        <dbReference type="EnsemblProtists" id="EKX48849"/>
    </source>
</evidence>
<feature type="domain" description="RING-type" evidence="7">
    <location>
        <begin position="166"/>
        <end position="215"/>
    </location>
</feature>
<evidence type="ECO:0000313" key="8">
    <source>
        <dbReference type="EMBL" id="EKX48849.1"/>
    </source>
</evidence>
<feature type="region of interest" description="Disordered" evidence="5">
    <location>
        <begin position="250"/>
        <end position="275"/>
    </location>
</feature>
<dbReference type="InterPro" id="IPR011011">
    <property type="entry name" value="Znf_FYVE_PHD"/>
</dbReference>
<dbReference type="PaxDb" id="55529-EKX48849"/>
<evidence type="ECO:0000256" key="2">
    <source>
        <dbReference type="ARBA" id="ARBA00022771"/>
    </source>
</evidence>
<keyword evidence="1" id="KW-0479">Metal-binding</keyword>
<gene>
    <name evidence="8" type="ORF">GUITHDRAFT_105473</name>
</gene>